<dbReference type="Pfam" id="PF07690">
    <property type="entry name" value="MFS_1"/>
    <property type="match status" value="1"/>
</dbReference>
<dbReference type="Gene3D" id="3.40.50.1820">
    <property type="entry name" value="alpha/beta hydrolase"/>
    <property type="match status" value="1"/>
</dbReference>
<reference evidence="8" key="2">
    <citation type="submission" date="2022-06" db="UniProtKB">
        <authorList>
            <consortium name="EnsemblMetazoa"/>
        </authorList>
    </citation>
    <scope>IDENTIFICATION</scope>
    <source>
        <strain evidence="8">PS312</strain>
    </source>
</reference>
<evidence type="ECO:0000256" key="3">
    <source>
        <dbReference type="ARBA" id="ARBA00012544"/>
    </source>
</evidence>
<evidence type="ECO:0000256" key="6">
    <source>
        <dbReference type="ARBA" id="ARBA00047475"/>
    </source>
</evidence>
<dbReference type="Pfam" id="PF00201">
    <property type="entry name" value="UDPGT"/>
    <property type="match status" value="1"/>
</dbReference>
<keyword evidence="4" id="KW-0328">Glycosyltransferase</keyword>
<dbReference type="FunFam" id="3.40.50.2000:FF:000021">
    <property type="entry name" value="UDP-glucuronosyltransferase"/>
    <property type="match status" value="1"/>
</dbReference>
<accession>A0A8R1YLF7</accession>
<dbReference type="Gene3D" id="3.40.50.2000">
    <property type="entry name" value="Glycogen Phosphorylase B"/>
    <property type="match status" value="1"/>
</dbReference>
<dbReference type="InterPro" id="IPR029058">
    <property type="entry name" value="AB_hydrolase_fold"/>
</dbReference>
<dbReference type="SUPFAM" id="SSF53474">
    <property type="entry name" value="alpha/beta-Hydrolases"/>
    <property type="match status" value="1"/>
</dbReference>
<dbReference type="Pfam" id="PF00135">
    <property type="entry name" value="COesterase"/>
    <property type="match status" value="1"/>
</dbReference>
<dbReference type="Proteomes" id="UP000005239">
    <property type="component" value="Unassembled WGS sequence"/>
</dbReference>
<dbReference type="GO" id="GO:0016020">
    <property type="term" value="C:membrane"/>
    <property type="evidence" value="ECO:0007669"/>
    <property type="project" value="UniProtKB-SubCell"/>
</dbReference>
<comment type="subcellular location">
    <subcellularLocation>
        <location evidence="1">Membrane</location>
        <topology evidence="1">Multi-pass membrane protein</topology>
    </subcellularLocation>
</comment>
<sequence>MPRVRRNEHELKHDSNVWESVGRKWREGLNHRMINQCILLLIPFVSSLSKYPIAHTPYGSVRGYEFEASNGFVGEIYKKIPFAAPPIGNKRWKKPGPPEPWNHTIDGTFSGPACAQVDSSWAGYPTGISEDCLTLNVYTSKQCRESNAACAVVVYIHGGSGLFSSSIHFPDDHLVSKYATEGVILVTISYRLGVFGVMALGDEHALPANLAVHDVVESLRFVQQTIHAFGGDKDQVSIMGHSIGSTIVLFLMYSPEVNKAGKPPLFSRAIAISASMNFENVEKQVNRTHGVAAHLGCKGTAHEIITCLLPFSTEQMLRAASEVGGDALGFSATHLAGIVKAGELFPAHEMNEIRENQEDHMTEIAPAPPTKLMIGTQLNEFRQDEFLWWYEANVLNGTVIEAIDVLGVRNYKDCADKYTDDVKSGRFKAEYDTLSQCLILTASLFASEQVRAGGEVYLYQYDYSNHSDHADDLYFLMGVHDYPMDDNEKWLSRVYPVYFTNFIKGLPLAPDWKPLDPKLMNYYSINKSFEEGIVPQMKFGYHQPITDYYLDLQKFDKNLSNVKQLKATAPIMFNSLVLPSSESVNLRDIIFYSVFTVSIVLFIMGVIQCSRNSRRRAGYIVLKSDNAVTLIVAPDPFSNVSEHSNVCSSHVQFAEKLIAIMYENGHQVDVVMGMLNSRVTLKGNYGARRMVPVAFPGERHWGNALLDSCEVAHLLTSNKYDLGLINGYDLCPFALAQYYQISPVVSYVPTPIYPTQYYYAGLPELPLYEDVLFLASHDDRSSFSRRVLETIRALKERYVHIKAHTAITNKFRARFGNDFPDVRDIAMKTSLDFCNSHPLLEEPRPLSLRIRYIGGIGLSKRKPLSKDMDTMLNLAPKGNVLFSLGTQIVPEKITDDLKHVFISTFKRFPDYNFLWKFDGKTATNASNIFNLNWLPQTDFLNDHRVVAFVSHMGLNSFTETAYAGVPVVAIPLFADQVHNARRAKAIGIGEIVKNYEITEEYLYAALAKVLHEKRYRNRAKEISRMIAEQPDKPQRVFLEGIEFAAKFKNFSSHHRLEGASRHHFVQAGWDVAVFFTVIIVSFVFIASKSVQTNRVVTPAPHHGVIPRIQTHYNIDVTQTAVIQTSTSIAYTVALALVWLFGDAFKRRRLFLTSLSIWITFSLLSIFLGAGSFLLFVTLRSFAVAASAVFEVLVPVMLADLFQDRTLGIALSCVSFGEIVVGMASLIISSWIVTNDVPWQSGLVAAPVLAIVPFIGVLCSNSILRNVEMSIVGRGIGKNHAGAFRIFSIKSYILLTATLSFIAFNTKAYNFWFPSMYILVWTNLPDVFFRLSYTTINMLNTVVMILGTIIGLPVAMWLAQSWRHGTGLFSGRRKFILAYPIVAAIGAPINASLLILSIMLLNRSYPACLAVTFFVGMGSALNTVLINQMILLVVPPSSRTAAVALARLIASVVGIPSAQIAGVIIEAFRGESTLPYDQFRAYQLGMACTSSILFVGVICHVVLVFFYSKDYMKAEAKEVDNEKTPLIEKS</sequence>
<dbReference type="GO" id="GO:0015020">
    <property type="term" value="F:glucuronosyltransferase activity"/>
    <property type="evidence" value="ECO:0007669"/>
    <property type="project" value="UniProtKB-EC"/>
</dbReference>
<evidence type="ECO:0000259" key="7">
    <source>
        <dbReference type="PROSITE" id="PS50850"/>
    </source>
</evidence>
<dbReference type="SUPFAM" id="SSF53756">
    <property type="entry name" value="UDP-Glycosyltransferase/glycogen phosphorylase"/>
    <property type="match status" value="1"/>
</dbReference>
<protein>
    <recommendedName>
        <fullName evidence="3">glucuronosyltransferase</fullName>
        <ecNumber evidence="3">2.4.1.17</ecNumber>
    </recommendedName>
</protein>
<name>A0A2A6BZH3_PRIPA</name>
<dbReference type="CDD" id="cd03784">
    <property type="entry name" value="GT1_Gtf-like"/>
    <property type="match status" value="1"/>
</dbReference>
<evidence type="ECO:0000313" key="9">
    <source>
        <dbReference type="Proteomes" id="UP000005239"/>
    </source>
</evidence>
<comment type="catalytic activity">
    <reaction evidence="6">
        <text>glucuronate acceptor + UDP-alpha-D-glucuronate = acceptor beta-D-glucuronoside + UDP + H(+)</text>
        <dbReference type="Rhea" id="RHEA:21032"/>
        <dbReference type="ChEBI" id="CHEBI:15378"/>
        <dbReference type="ChEBI" id="CHEBI:58052"/>
        <dbReference type="ChEBI" id="CHEBI:58223"/>
        <dbReference type="ChEBI" id="CHEBI:132367"/>
        <dbReference type="ChEBI" id="CHEBI:132368"/>
        <dbReference type="EC" id="2.4.1.17"/>
    </reaction>
</comment>
<gene>
    <name evidence="8" type="primary">WBGene00115232</name>
</gene>
<dbReference type="InterPro" id="IPR002018">
    <property type="entry name" value="CarbesteraseB"/>
</dbReference>
<comment type="similarity">
    <text evidence="2">Belongs to the UDP-glycosyltransferase family.</text>
</comment>
<dbReference type="EnsemblMetazoa" id="PPA25678.1">
    <property type="protein sequence ID" value="PPA25678.1"/>
    <property type="gene ID" value="WBGene00115232"/>
</dbReference>
<feature type="domain" description="Major facilitator superfamily (MFS) profile" evidence="7">
    <location>
        <begin position="1073"/>
        <end position="1511"/>
    </location>
</feature>
<proteinExistence type="inferred from homology"/>
<dbReference type="FunFam" id="3.40.50.1820:FF:000879">
    <property type="entry name" value="Carboxylic ester hydrolase"/>
    <property type="match status" value="1"/>
</dbReference>
<keyword evidence="5" id="KW-0808">Transferase</keyword>
<dbReference type="PROSITE" id="PS50850">
    <property type="entry name" value="MFS"/>
    <property type="match status" value="1"/>
</dbReference>
<dbReference type="InterPro" id="IPR020846">
    <property type="entry name" value="MFS_dom"/>
</dbReference>
<reference evidence="9" key="1">
    <citation type="journal article" date="2008" name="Nat. Genet.">
        <title>The Pristionchus pacificus genome provides a unique perspective on nematode lifestyle and parasitism.</title>
        <authorList>
            <person name="Dieterich C."/>
            <person name="Clifton S.W."/>
            <person name="Schuster L.N."/>
            <person name="Chinwalla A."/>
            <person name="Delehaunty K."/>
            <person name="Dinkelacker I."/>
            <person name="Fulton L."/>
            <person name="Fulton R."/>
            <person name="Godfrey J."/>
            <person name="Minx P."/>
            <person name="Mitreva M."/>
            <person name="Roeseler W."/>
            <person name="Tian H."/>
            <person name="Witte H."/>
            <person name="Yang S.P."/>
            <person name="Wilson R.K."/>
            <person name="Sommer R.J."/>
        </authorList>
    </citation>
    <scope>NUCLEOTIDE SEQUENCE [LARGE SCALE GENOMIC DNA]</scope>
    <source>
        <strain evidence="9">PS312</strain>
    </source>
</reference>
<keyword evidence="9" id="KW-1185">Reference proteome</keyword>
<dbReference type="PANTHER" id="PTHR45580:SF6">
    <property type="entry name" value="CARBOXYLESTERASE TYPE B DOMAIN-CONTAINING PROTEIN"/>
    <property type="match status" value="1"/>
</dbReference>
<dbReference type="InterPro" id="IPR036259">
    <property type="entry name" value="MFS_trans_sf"/>
</dbReference>
<dbReference type="SUPFAM" id="SSF103473">
    <property type="entry name" value="MFS general substrate transporter"/>
    <property type="match status" value="1"/>
</dbReference>
<accession>A0A2A6BZH3</accession>
<dbReference type="InterPro" id="IPR011701">
    <property type="entry name" value="MFS"/>
</dbReference>
<dbReference type="EC" id="2.4.1.17" evidence="3"/>
<evidence type="ECO:0000313" key="8">
    <source>
        <dbReference type="EnsemblMetazoa" id="PPA25678.1"/>
    </source>
</evidence>
<evidence type="ECO:0000256" key="4">
    <source>
        <dbReference type="ARBA" id="ARBA00022676"/>
    </source>
</evidence>
<evidence type="ECO:0000256" key="5">
    <source>
        <dbReference type="ARBA" id="ARBA00022679"/>
    </source>
</evidence>
<organism evidence="8 9">
    <name type="scientific">Pristionchus pacificus</name>
    <name type="common">Parasitic nematode worm</name>
    <dbReference type="NCBI Taxonomy" id="54126"/>
    <lineage>
        <taxon>Eukaryota</taxon>
        <taxon>Metazoa</taxon>
        <taxon>Ecdysozoa</taxon>
        <taxon>Nematoda</taxon>
        <taxon>Chromadorea</taxon>
        <taxon>Rhabditida</taxon>
        <taxon>Rhabditina</taxon>
        <taxon>Diplogasteromorpha</taxon>
        <taxon>Diplogasteroidea</taxon>
        <taxon>Neodiplogasteridae</taxon>
        <taxon>Pristionchus</taxon>
    </lineage>
</organism>
<evidence type="ECO:0000256" key="1">
    <source>
        <dbReference type="ARBA" id="ARBA00004141"/>
    </source>
</evidence>
<dbReference type="GO" id="GO:0022857">
    <property type="term" value="F:transmembrane transporter activity"/>
    <property type="evidence" value="ECO:0007669"/>
    <property type="project" value="InterPro"/>
</dbReference>
<evidence type="ECO:0000256" key="2">
    <source>
        <dbReference type="ARBA" id="ARBA00009995"/>
    </source>
</evidence>
<dbReference type="PANTHER" id="PTHR45580">
    <property type="entry name" value="PROTEIN CBG05369"/>
    <property type="match status" value="1"/>
</dbReference>
<dbReference type="Gene3D" id="1.20.1250.20">
    <property type="entry name" value="MFS general substrate transporter like domains"/>
    <property type="match status" value="1"/>
</dbReference>
<dbReference type="InterPro" id="IPR002213">
    <property type="entry name" value="UDP_glucos_trans"/>
</dbReference>